<organism evidence="2 3">
    <name type="scientific">Paractinoplanes toevensis</name>
    <dbReference type="NCBI Taxonomy" id="571911"/>
    <lineage>
        <taxon>Bacteria</taxon>
        <taxon>Bacillati</taxon>
        <taxon>Actinomycetota</taxon>
        <taxon>Actinomycetes</taxon>
        <taxon>Micromonosporales</taxon>
        <taxon>Micromonosporaceae</taxon>
        <taxon>Paractinoplanes</taxon>
    </lineage>
</organism>
<accession>A0A919W353</accession>
<dbReference type="Pfam" id="PF01636">
    <property type="entry name" value="APH"/>
    <property type="match status" value="1"/>
</dbReference>
<dbReference type="InterPro" id="IPR011009">
    <property type="entry name" value="Kinase-like_dom_sf"/>
</dbReference>
<reference evidence="2 3" key="1">
    <citation type="submission" date="2021-03" db="EMBL/GenBank/DDBJ databases">
        <title>Whole genome shotgun sequence of Actinoplanes toevensis NBRC 105298.</title>
        <authorList>
            <person name="Komaki H."/>
            <person name="Tamura T."/>
        </authorList>
    </citation>
    <scope>NUCLEOTIDE SEQUENCE [LARGE SCALE GENOMIC DNA]</scope>
    <source>
        <strain evidence="2 3">NBRC 105298</strain>
    </source>
</reference>
<evidence type="ECO:0000259" key="1">
    <source>
        <dbReference type="Pfam" id="PF01636"/>
    </source>
</evidence>
<keyword evidence="3" id="KW-1185">Reference proteome</keyword>
<dbReference type="Gene3D" id="3.90.1200.10">
    <property type="match status" value="1"/>
</dbReference>
<gene>
    <name evidence="2" type="ORF">Ato02nite_061750</name>
</gene>
<protein>
    <submittedName>
        <fullName evidence="2">Trifolitoxin immunity domain-containing protein</fullName>
    </submittedName>
</protein>
<dbReference type="EMBL" id="BOQN01000081">
    <property type="protein sequence ID" value="GIM94382.1"/>
    <property type="molecule type" value="Genomic_DNA"/>
</dbReference>
<evidence type="ECO:0000313" key="2">
    <source>
        <dbReference type="EMBL" id="GIM94382.1"/>
    </source>
</evidence>
<dbReference type="SUPFAM" id="SSF56112">
    <property type="entry name" value="Protein kinase-like (PK-like)"/>
    <property type="match status" value="1"/>
</dbReference>
<dbReference type="AlphaFoldDB" id="A0A919W353"/>
<feature type="domain" description="Aminoglycoside phosphotransferase" evidence="1">
    <location>
        <begin position="118"/>
        <end position="175"/>
    </location>
</feature>
<evidence type="ECO:0000313" key="3">
    <source>
        <dbReference type="Proteomes" id="UP000677082"/>
    </source>
</evidence>
<sequence>MTEAMDRGRFSKPVRNGDVVERVLGPGRSNVHALLEHLHERGFDLAPRFLGVTSDGSRERLSFLSGDTGYPPLAAALRSDAALVDVARAARKLHDASEGFVAPEPGRWSGHDYAGPVRPDCVGHLDLAPWNITFDGEQVTGIIDWDFAAPTSRMWDLAYAAHQFVPLHPSEALAAWGWDTEPDRVARLRMFAQAYGEPATPAELVDLAAMRLLSIGAHIEDRIRAGDPAFAVHRDEDHGSGYRTAAAWILTHRAELLG</sequence>
<proteinExistence type="predicted"/>
<dbReference type="Proteomes" id="UP000677082">
    <property type="component" value="Unassembled WGS sequence"/>
</dbReference>
<dbReference type="RefSeq" id="WP_213010171.1">
    <property type="nucleotide sequence ID" value="NZ_BOQN01000081.1"/>
</dbReference>
<name>A0A919W353_9ACTN</name>
<dbReference type="InterPro" id="IPR002575">
    <property type="entry name" value="Aminoglycoside_PTrfase"/>
</dbReference>
<comment type="caution">
    <text evidence="2">The sequence shown here is derived from an EMBL/GenBank/DDBJ whole genome shotgun (WGS) entry which is preliminary data.</text>
</comment>